<evidence type="ECO:0000256" key="3">
    <source>
        <dbReference type="ARBA" id="ARBA00023125"/>
    </source>
</evidence>
<evidence type="ECO:0000259" key="5">
    <source>
        <dbReference type="PROSITE" id="PS50931"/>
    </source>
</evidence>
<keyword evidence="7" id="KW-1185">Reference proteome</keyword>
<dbReference type="PANTHER" id="PTHR30419">
    <property type="entry name" value="HTH-TYPE TRANSCRIPTIONAL REGULATOR YBHD"/>
    <property type="match status" value="1"/>
</dbReference>
<dbReference type="InterPro" id="IPR000847">
    <property type="entry name" value="LysR_HTH_N"/>
</dbReference>
<evidence type="ECO:0000256" key="1">
    <source>
        <dbReference type="ARBA" id="ARBA00009437"/>
    </source>
</evidence>
<evidence type="ECO:0000256" key="2">
    <source>
        <dbReference type="ARBA" id="ARBA00023015"/>
    </source>
</evidence>
<organism evidence="6 7">
    <name type="scientific">Lacticaseibacillus baoqingensis</name>
    <dbReference type="NCBI Taxonomy" id="2486013"/>
    <lineage>
        <taxon>Bacteria</taxon>
        <taxon>Bacillati</taxon>
        <taxon>Bacillota</taxon>
        <taxon>Bacilli</taxon>
        <taxon>Lactobacillales</taxon>
        <taxon>Lactobacillaceae</taxon>
        <taxon>Lacticaseibacillus</taxon>
    </lineage>
</organism>
<sequence>MNTRDLEYFEALVKIKNFSQVAADFGVTQPTITMALKRLESHFGIQLIDRDQSHGQLTITPAGEQLFTRVQVINAQLALAQKELAATRHPQIRFGLPPIIGSFYFPTLAPRLVAADLMTRLDTHEDGSANLLTALRAGHLDVALLGAINALQAPDLDVRQVTTAPFTLVMPTDHPLAKRSQVDFAELATEPFVSLSEGFVHTKALAWFVTATGIQPSIVYRTPDVTLLKQMIHARVGIGLLAQMAVTANDHLATVALTNAGQPHFSISVVTRRGQVFTPAMQQLLTLLN</sequence>
<dbReference type="Pfam" id="PF00126">
    <property type="entry name" value="HTH_1"/>
    <property type="match status" value="1"/>
</dbReference>
<protein>
    <submittedName>
        <fullName evidence="6">LysR family transcriptional regulator</fullName>
    </submittedName>
</protein>
<gene>
    <name evidence="6" type="ORF">ACFQ5J_01390</name>
</gene>
<dbReference type="Gene3D" id="3.40.190.10">
    <property type="entry name" value="Periplasmic binding protein-like II"/>
    <property type="match status" value="2"/>
</dbReference>
<proteinExistence type="inferred from homology"/>
<dbReference type="RefSeq" id="WP_125748954.1">
    <property type="nucleotide sequence ID" value="NZ_JBHTON010000003.1"/>
</dbReference>
<comment type="caution">
    <text evidence="6">The sequence shown here is derived from an EMBL/GenBank/DDBJ whole genome shotgun (WGS) entry which is preliminary data.</text>
</comment>
<accession>A0ABW4E1S8</accession>
<dbReference type="InterPro" id="IPR005119">
    <property type="entry name" value="LysR_subst-bd"/>
</dbReference>
<keyword evidence="4" id="KW-0804">Transcription</keyword>
<dbReference type="InterPro" id="IPR036390">
    <property type="entry name" value="WH_DNA-bd_sf"/>
</dbReference>
<evidence type="ECO:0000313" key="6">
    <source>
        <dbReference type="EMBL" id="MFD1483902.1"/>
    </source>
</evidence>
<dbReference type="InterPro" id="IPR050950">
    <property type="entry name" value="HTH-type_LysR_regulators"/>
</dbReference>
<dbReference type="SUPFAM" id="SSF53850">
    <property type="entry name" value="Periplasmic binding protein-like II"/>
    <property type="match status" value="1"/>
</dbReference>
<keyword evidence="3" id="KW-0238">DNA-binding</keyword>
<dbReference type="Pfam" id="PF03466">
    <property type="entry name" value="LysR_substrate"/>
    <property type="match status" value="1"/>
</dbReference>
<reference evidence="7" key="1">
    <citation type="journal article" date="2019" name="Int. J. Syst. Evol. Microbiol.">
        <title>The Global Catalogue of Microorganisms (GCM) 10K type strain sequencing project: providing services to taxonomists for standard genome sequencing and annotation.</title>
        <authorList>
            <consortium name="The Broad Institute Genomics Platform"/>
            <consortium name="The Broad Institute Genome Sequencing Center for Infectious Disease"/>
            <person name="Wu L."/>
            <person name="Ma J."/>
        </authorList>
    </citation>
    <scope>NUCLEOTIDE SEQUENCE [LARGE SCALE GENOMIC DNA]</scope>
    <source>
        <strain evidence="7">CCM 8903</strain>
    </source>
</reference>
<name>A0ABW4E1S8_9LACO</name>
<dbReference type="InterPro" id="IPR036388">
    <property type="entry name" value="WH-like_DNA-bd_sf"/>
</dbReference>
<keyword evidence="2" id="KW-0805">Transcription regulation</keyword>
<dbReference type="Gene3D" id="1.10.10.10">
    <property type="entry name" value="Winged helix-like DNA-binding domain superfamily/Winged helix DNA-binding domain"/>
    <property type="match status" value="1"/>
</dbReference>
<feature type="domain" description="HTH lysR-type" evidence="5">
    <location>
        <begin position="1"/>
        <end position="58"/>
    </location>
</feature>
<dbReference type="PRINTS" id="PR00039">
    <property type="entry name" value="HTHLYSR"/>
</dbReference>
<evidence type="ECO:0000313" key="7">
    <source>
        <dbReference type="Proteomes" id="UP001597252"/>
    </source>
</evidence>
<evidence type="ECO:0000256" key="4">
    <source>
        <dbReference type="ARBA" id="ARBA00023163"/>
    </source>
</evidence>
<comment type="similarity">
    <text evidence="1">Belongs to the LysR transcriptional regulatory family.</text>
</comment>
<dbReference type="SUPFAM" id="SSF46785">
    <property type="entry name" value="Winged helix' DNA-binding domain"/>
    <property type="match status" value="1"/>
</dbReference>
<dbReference type="PROSITE" id="PS50931">
    <property type="entry name" value="HTH_LYSR"/>
    <property type="match status" value="1"/>
</dbReference>
<dbReference type="Proteomes" id="UP001597252">
    <property type="component" value="Unassembled WGS sequence"/>
</dbReference>
<dbReference type="EMBL" id="JBHTON010000003">
    <property type="protein sequence ID" value="MFD1483902.1"/>
    <property type="molecule type" value="Genomic_DNA"/>
</dbReference>